<dbReference type="InterPro" id="IPR035952">
    <property type="entry name" value="Rhomboid-like_sf"/>
</dbReference>
<dbReference type="Proteomes" id="UP000006900">
    <property type="component" value="Chromosome"/>
</dbReference>
<feature type="transmembrane region" description="Helical" evidence="5">
    <location>
        <begin position="33"/>
        <end position="52"/>
    </location>
</feature>
<evidence type="ECO:0000259" key="6">
    <source>
        <dbReference type="Pfam" id="PF01694"/>
    </source>
</evidence>
<dbReference type="Gene3D" id="1.20.1540.10">
    <property type="entry name" value="Rhomboid-like"/>
    <property type="match status" value="1"/>
</dbReference>
<keyword evidence="3 5" id="KW-1133">Transmembrane helix</keyword>
<evidence type="ECO:0000256" key="5">
    <source>
        <dbReference type="SAM" id="Phobius"/>
    </source>
</evidence>
<feature type="transmembrane region" description="Helical" evidence="5">
    <location>
        <begin position="89"/>
        <end position="107"/>
    </location>
</feature>
<evidence type="ECO:0000313" key="7">
    <source>
        <dbReference type="EMBL" id="CAR71266.1"/>
    </source>
</evidence>
<proteinExistence type="predicted"/>
<feature type="transmembrane region" description="Helical" evidence="5">
    <location>
        <begin position="145"/>
        <end position="164"/>
    </location>
</feature>
<dbReference type="KEGG" id="mlb:MLBr01171"/>
<evidence type="ECO:0000256" key="1">
    <source>
        <dbReference type="ARBA" id="ARBA00004141"/>
    </source>
</evidence>
<feature type="transmembrane region" description="Helical" evidence="5">
    <location>
        <begin position="171"/>
        <end position="191"/>
    </location>
</feature>
<gene>
    <name evidence="7" type="ordered locus">MLBr01171</name>
</gene>
<name>A0A0H3MQN7_MYCLB</name>
<dbReference type="PANTHER" id="PTHR43731">
    <property type="entry name" value="RHOMBOID PROTEASE"/>
    <property type="match status" value="1"/>
</dbReference>
<keyword evidence="2 5" id="KW-0812">Transmembrane</keyword>
<evidence type="ECO:0000313" key="8">
    <source>
        <dbReference type="Proteomes" id="UP000006900"/>
    </source>
</evidence>
<dbReference type="HOGENOM" id="CLU_067823_2_0_11"/>
<feature type="domain" description="Peptidase S54 rhomboid" evidence="6">
    <location>
        <begin position="76"/>
        <end position="217"/>
    </location>
</feature>
<dbReference type="EMBL" id="FM211192">
    <property type="protein sequence ID" value="CAR71266.1"/>
    <property type="molecule type" value="Genomic_DNA"/>
</dbReference>
<dbReference type="GO" id="GO:0004252">
    <property type="term" value="F:serine-type endopeptidase activity"/>
    <property type="evidence" value="ECO:0007669"/>
    <property type="project" value="InterPro"/>
</dbReference>
<feature type="transmembrane region" description="Helical" evidence="5">
    <location>
        <begin position="197"/>
        <end position="217"/>
    </location>
</feature>
<evidence type="ECO:0000256" key="3">
    <source>
        <dbReference type="ARBA" id="ARBA00022989"/>
    </source>
</evidence>
<dbReference type="Pfam" id="PF01694">
    <property type="entry name" value="Rhomboid"/>
    <property type="match status" value="1"/>
</dbReference>
<dbReference type="InterPro" id="IPR022764">
    <property type="entry name" value="Peptidase_S54_rhomboid_dom"/>
</dbReference>
<protein>
    <submittedName>
        <fullName evidence="7">Possible conserved integral membrane protein</fullName>
    </submittedName>
</protein>
<organism evidence="7 8">
    <name type="scientific">Mycobacterium leprae (strain Br4923)</name>
    <dbReference type="NCBI Taxonomy" id="561304"/>
    <lineage>
        <taxon>Bacteria</taxon>
        <taxon>Bacillati</taxon>
        <taxon>Actinomycetota</taxon>
        <taxon>Actinomycetes</taxon>
        <taxon>Mycobacteriales</taxon>
        <taxon>Mycobacteriaceae</taxon>
        <taxon>Mycobacterium</taxon>
    </lineage>
</organism>
<dbReference type="PANTHER" id="PTHR43731:SF9">
    <property type="entry name" value="SLR1461 PROTEIN"/>
    <property type="match status" value="1"/>
</dbReference>
<keyword evidence="4 5" id="KW-0472">Membrane</keyword>
<comment type="subcellular location">
    <subcellularLocation>
        <location evidence="1">Membrane</location>
        <topology evidence="1">Multi-pass membrane protein</topology>
    </subcellularLocation>
</comment>
<accession>A0A0H3MQN7</accession>
<dbReference type="GO" id="GO:0016020">
    <property type="term" value="C:membrane"/>
    <property type="evidence" value="ECO:0007669"/>
    <property type="project" value="UniProtKB-SubCell"/>
</dbReference>
<feature type="transmembrane region" description="Helical" evidence="5">
    <location>
        <begin position="114"/>
        <end position="133"/>
    </location>
</feature>
<evidence type="ECO:0000256" key="4">
    <source>
        <dbReference type="ARBA" id="ARBA00023136"/>
    </source>
</evidence>
<evidence type="ECO:0000256" key="2">
    <source>
        <dbReference type="ARBA" id="ARBA00022692"/>
    </source>
</evidence>
<sequence>MGAPSACGGGSALMTLPEKNLGYKPETETNRRLRWMVGGVTILTFMALLYLVELIDQLTRHSLDNNGIRLLKTDVLWGISFAPVLHANWQHLVANTIPLLVLGFLIALAGLSRFIWVTAMVWIFGGSATWLIGNMGSSFGPTDHIGVSGLIFGWLAFLLVFGLFVRRGWDIIGCMVLFAYGGVLLGVMPVLGRCGGVSWQGHLCGAISGVVAAYLLSAPERKTRALKEAGTDSPRLKT</sequence>
<dbReference type="InterPro" id="IPR050925">
    <property type="entry name" value="Rhomboid_protease_S54"/>
</dbReference>
<dbReference type="SUPFAM" id="SSF144091">
    <property type="entry name" value="Rhomboid-like"/>
    <property type="match status" value="1"/>
</dbReference>
<dbReference type="AlphaFoldDB" id="A0A0H3MQN7"/>
<reference evidence="7 8" key="1">
    <citation type="journal article" date="2009" name="Nat. Genet.">
        <title>Comparative genomic and phylogeographic analysis of Mycobacterium leprae.</title>
        <authorList>
            <person name="Monot M."/>
            <person name="Honore N."/>
            <person name="Garnier T."/>
            <person name="Zidane N."/>
            <person name="Sherafi D."/>
            <person name="Paniz-Mondolfi A."/>
            <person name="Matsuoka M."/>
            <person name="Taylor G.M."/>
            <person name="Donoghue H.D."/>
            <person name="Bouwman A."/>
            <person name="Mays S."/>
            <person name="Watson C."/>
            <person name="Lockwood D."/>
            <person name="Khamispour A."/>
            <person name="Dowlati Y."/>
            <person name="Jianping S."/>
            <person name="Rea T.H."/>
            <person name="Vera-Cabrera L."/>
            <person name="Stefani M.M."/>
            <person name="Banu S."/>
            <person name="Macdonald M."/>
            <person name="Sapkota B.R."/>
            <person name="Spencer J.S."/>
            <person name="Thomas J."/>
            <person name="Harshman K."/>
            <person name="Singh P."/>
            <person name="Busso P."/>
            <person name="Gattiker A."/>
            <person name="Rougemont J."/>
            <person name="Brennan P.J."/>
            <person name="Cole S.T."/>
        </authorList>
    </citation>
    <scope>NUCLEOTIDE SEQUENCE [LARGE SCALE GENOMIC DNA]</scope>
    <source>
        <strain evidence="8">Br4923</strain>
    </source>
</reference>